<dbReference type="InterPro" id="IPR019405">
    <property type="entry name" value="Lactonase_7-beta_prop"/>
</dbReference>
<reference evidence="3 4" key="1">
    <citation type="submission" date="2014-04" db="EMBL/GenBank/DDBJ databases">
        <title>Evolutionary Origins and Diversification of the Mycorrhizal Mutualists.</title>
        <authorList>
            <consortium name="DOE Joint Genome Institute"/>
            <consortium name="Mycorrhizal Genomics Consortium"/>
            <person name="Kohler A."/>
            <person name="Kuo A."/>
            <person name="Nagy L.G."/>
            <person name="Floudas D."/>
            <person name="Copeland A."/>
            <person name="Barry K.W."/>
            <person name="Cichocki N."/>
            <person name="Veneault-Fourrey C."/>
            <person name="LaButti K."/>
            <person name="Lindquist E.A."/>
            <person name="Lipzen A."/>
            <person name="Lundell T."/>
            <person name="Morin E."/>
            <person name="Murat C."/>
            <person name="Riley R."/>
            <person name="Ohm R."/>
            <person name="Sun H."/>
            <person name="Tunlid A."/>
            <person name="Henrissat B."/>
            <person name="Grigoriev I.V."/>
            <person name="Hibbett D.S."/>
            <person name="Martin F."/>
        </authorList>
    </citation>
    <scope>NUCLEOTIDE SEQUENCE [LARGE SCALE GENOMIC DNA]</scope>
    <source>
        <strain evidence="3 4">Koide BX008</strain>
    </source>
</reference>
<proteinExistence type="inferred from homology"/>
<evidence type="ECO:0008006" key="5">
    <source>
        <dbReference type="Google" id="ProtNLM"/>
    </source>
</evidence>
<dbReference type="PANTHER" id="PTHR30344:SF4">
    <property type="entry name" value="CYCLASE, PUTATIVE (AFU_ORTHOLOGUE AFUA_6G11580)-RELATED"/>
    <property type="match status" value="1"/>
</dbReference>
<dbReference type="PANTHER" id="PTHR30344">
    <property type="entry name" value="6-PHOSPHOGLUCONOLACTONASE-RELATED"/>
    <property type="match status" value="1"/>
</dbReference>
<evidence type="ECO:0000313" key="3">
    <source>
        <dbReference type="EMBL" id="KIL64956.1"/>
    </source>
</evidence>
<organism evidence="3 4">
    <name type="scientific">Amanita muscaria (strain Koide BX008)</name>
    <dbReference type="NCBI Taxonomy" id="946122"/>
    <lineage>
        <taxon>Eukaryota</taxon>
        <taxon>Fungi</taxon>
        <taxon>Dikarya</taxon>
        <taxon>Basidiomycota</taxon>
        <taxon>Agaricomycotina</taxon>
        <taxon>Agaricomycetes</taxon>
        <taxon>Agaricomycetidae</taxon>
        <taxon>Agaricales</taxon>
        <taxon>Pluteineae</taxon>
        <taxon>Amanitaceae</taxon>
        <taxon>Amanita</taxon>
    </lineage>
</organism>
<keyword evidence="2" id="KW-0732">Signal</keyword>
<dbReference type="AlphaFoldDB" id="A0A0C2X6Q4"/>
<feature type="chain" id="PRO_5002158471" description="3-carboxy-cis,cis-mucoante lactonizing enzyme" evidence="2">
    <location>
        <begin position="20"/>
        <end position="401"/>
    </location>
</feature>
<dbReference type="HOGENOM" id="CLU_052062_0_0_1"/>
<dbReference type="Pfam" id="PF10282">
    <property type="entry name" value="Lactonase"/>
    <property type="match status" value="1"/>
</dbReference>
<dbReference type="Proteomes" id="UP000054549">
    <property type="component" value="Unassembled WGS sequence"/>
</dbReference>
<gene>
    <name evidence="3" type="ORF">M378DRAFT_77427</name>
</gene>
<dbReference type="InterPro" id="IPR050282">
    <property type="entry name" value="Cycloisomerase_2"/>
</dbReference>
<evidence type="ECO:0000256" key="1">
    <source>
        <dbReference type="ARBA" id="ARBA00005564"/>
    </source>
</evidence>
<evidence type="ECO:0000256" key="2">
    <source>
        <dbReference type="SAM" id="SignalP"/>
    </source>
</evidence>
<name>A0A0C2X6Q4_AMAMK</name>
<dbReference type="InParanoid" id="A0A0C2X6Q4"/>
<dbReference type="OrthoDB" id="1715191at2759"/>
<protein>
    <recommendedName>
        <fullName evidence="5">3-carboxy-cis,cis-mucoante lactonizing enzyme</fullName>
    </recommendedName>
</protein>
<dbReference type="Gene3D" id="2.130.10.10">
    <property type="entry name" value="YVTN repeat-like/Quinoprotein amine dehydrogenase"/>
    <property type="match status" value="1"/>
</dbReference>
<dbReference type="SUPFAM" id="SSF50974">
    <property type="entry name" value="Nitrous oxide reductase, N-terminal domain"/>
    <property type="match status" value="1"/>
</dbReference>
<dbReference type="GO" id="GO:0017057">
    <property type="term" value="F:6-phosphogluconolactonase activity"/>
    <property type="evidence" value="ECO:0007669"/>
    <property type="project" value="TreeGrafter"/>
</dbReference>
<dbReference type="STRING" id="946122.A0A0C2X6Q4"/>
<feature type="signal peptide" evidence="2">
    <location>
        <begin position="1"/>
        <end position="19"/>
    </location>
</feature>
<dbReference type="EMBL" id="KN818245">
    <property type="protein sequence ID" value="KIL64956.1"/>
    <property type="molecule type" value="Genomic_DNA"/>
</dbReference>
<dbReference type="InterPro" id="IPR015943">
    <property type="entry name" value="WD40/YVTN_repeat-like_dom_sf"/>
</dbReference>
<dbReference type="InterPro" id="IPR011045">
    <property type="entry name" value="N2O_reductase_N"/>
</dbReference>
<sequence length="401" mass="43822">MTYLVLSGSFRSFSLFLLAFDPLNCTLSLVQHVPGFGPHQYLATNAAKDRVYTTTWTQPPSLQSWRVDTGSIEHINTTPIRATSSYISIPAPHTHVYSTGGPTGEVHVVDEQTGGFREKIQEILFVPADELPTADKTRKALRYGSHAIEFSPSLNLAFVPVLGTNSIETYFHDRSTGLLTHLESTPSPRGPSAHDGPRHIRVHPNDRLLYCVTEHSNYVDIYSLSSSSPYLTFHSSRSIVPPHLSGTSFRGDTLILSPSLGALFTTTRGPTPATRGWLSVFALDNDGFFTSEDGERYQTPTSGGKAHAIDLLAKSPSTNNSLAVLPYPLDMAFQQQPLLPSTEEAVWILLTDDDDSTLINGGGVRVLEWNGWGSGGFKEVVKWPLPSEAETMSGGSHAIWL</sequence>
<evidence type="ECO:0000313" key="4">
    <source>
        <dbReference type="Proteomes" id="UP000054549"/>
    </source>
</evidence>
<comment type="similarity">
    <text evidence="1">Belongs to the cycloisomerase 2 family.</text>
</comment>
<keyword evidence="4" id="KW-1185">Reference proteome</keyword>
<accession>A0A0C2X6Q4</accession>